<feature type="transmembrane region" description="Helical" evidence="11">
    <location>
        <begin position="149"/>
        <end position="170"/>
    </location>
</feature>
<dbReference type="PANTHER" id="PTHR31937">
    <property type="entry name" value="TRANSMEMBRANE PROTEIN 163"/>
    <property type="match status" value="1"/>
</dbReference>
<evidence type="ECO:0000256" key="3">
    <source>
        <dbReference type="ARBA" id="ARBA00008731"/>
    </source>
</evidence>
<dbReference type="Gene3D" id="1.20.1510.10">
    <property type="entry name" value="Cation efflux protein transmembrane domain"/>
    <property type="match status" value="1"/>
</dbReference>
<dbReference type="SUPFAM" id="SSF161111">
    <property type="entry name" value="Cation efflux protein transmembrane domain-like"/>
    <property type="match status" value="1"/>
</dbReference>
<dbReference type="GO" id="GO:0016020">
    <property type="term" value="C:membrane"/>
    <property type="evidence" value="ECO:0007669"/>
    <property type="project" value="InterPro"/>
</dbReference>
<evidence type="ECO:0000256" key="11">
    <source>
        <dbReference type="SAM" id="Phobius"/>
    </source>
</evidence>
<comment type="caution">
    <text evidence="13">The sequence shown here is derived from an EMBL/GenBank/DDBJ whole genome shotgun (WGS) entry which is preliminary data.</text>
</comment>
<dbReference type="Proteomes" id="UP000075398">
    <property type="component" value="Unassembled WGS sequence"/>
</dbReference>
<keyword evidence="4 11" id="KW-0812">Transmembrane</keyword>
<comment type="similarity">
    <text evidence="3">Belongs to the TMEM163 family.</text>
</comment>
<evidence type="ECO:0000256" key="9">
    <source>
        <dbReference type="ARBA" id="ARBA00023136"/>
    </source>
</evidence>
<keyword evidence="9 11" id="KW-0472">Membrane</keyword>
<evidence type="ECO:0000313" key="14">
    <source>
        <dbReference type="Proteomes" id="UP000075398"/>
    </source>
</evidence>
<dbReference type="GO" id="GO:0031410">
    <property type="term" value="C:cytoplasmic vesicle"/>
    <property type="evidence" value="ECO:0007669"/>
    <property type="project" value="UniProtKB-KW"/>
</dbReference>
<dbReference type="InterPro" id="IPR027469">
    <property type="entry name" value="Cation_efflux_TMD_sf"/>
</dbReference>
<keyword evidence="10" id="KW-0968">Cytoplasmic vesicle</keyword>
<keyword evidence="5" id="KW-0967">Endosome</keyword>
<evidence type="ECO:0000256" key="6">
    <source>
        <dbReference type="ARBA" id="ARBA00022833"/>
    </source>
</evidence>
<evidence type="ECO:0000256" key="8">
    <source>
        <dbReference type="ARBA" id="ARBA00023018"/>
    </source>
</evidence>
<name>A0A150IXI5_9EURY</name>
<evidence type="ECO:0000256" key="2">
    <source>
        <dbReference type="ARBA" id="ARBA00004644"/>
    </source>
</evidence>
<organism evidence="13 14">
    <name type="scientific">Candidatus Methanofastidiosum methylothiophilum</name>
    <dbReference type="NCBI Taxonomy" id="1705564"/>
    <lineage>
        <taxon>Archaea</taxon>
        <taxon>Methanobacteriati</taxon>
        <taxon>Methanobacteriota</taxon>
        <taxon>Stenosarchaea group</taxon>
        <taxon>Candidatus Methanofastidiosia</taxon>
        <taxon>Candidatus Methanofastidiosales</taxon>
        <taxon>Candidatus Methanofastidiosaceae</taxon>
        <taxon>Candidatus Methanofastidiosum</taxon>
    </lineage>
</organism>
<dbReference type="GO" id="GO:0008324">
    <property type="term" value="F:monoatomic cation transmembrane transporter activity"/>
    <property type="evidence" value="ECO:0007669"/>
    <property type="project" value="InterPro"/>
</dbReference>
<feature type="transmembrane region" description="Helical" evidence="11">
    <location>
        <begin position="80"/>
        <end position="97"/>
    </location>
</feature>
<evidence type="ECO:0000256" key="4">
    <source>
        <dbReference type="ARBA" id="ARBA00022692"/>
    </source>
</evidence>
<keyword evidence="6" id="KW-0862">Zinc</keyword>
<accession>A0A150IXI5</accession>
<feature type="domain" description="Cation efflux protein transmembrane" evidence="12">
    <location>
        <begin position="16"/>
        <end position="197"/>
    </location>
</feature>
<evidence type="ECO:0000256" key="7">
    <source>
        <dbReference type="ARBA" id="ARBA00022989"/>
    </source>
</evidence>
<dbReference type="InterPro" id="IPR026765">
    <property type="entry name" value="Tmem163"/>
</dbReference>
<gene>
    <name evidence="13" type="ORF">AMQ22_01589</name>
</gene>
<comment type="subcellular location">
    <subcellularLocation>
        <location evidence="2">Cytoplasmic vesicle</location>
        <location evidence="2">Secretory vesicle</location>
        <location evidence="2">Synaptic vesicle membrane</location>
        <topology evidence="2">Multi-pass membrane protein</topology>
    </subcellularLocation>
    <subcellularLocation>
        <location evidence="1">Early endosome membrane</location>
    </subcellularLocation>
</comment>
<proteinExistence type="inferred from homology"/>
<dbReference type="InterPro" id="IPR058533">
    <property type="entry name" value="Cation_efflux_TM"/>
</dbReference>
<sequence length="200" mass="22283">MDDLYKKGLFLEYFTVIYNIGEAFFSILFGSLSNSIALVGFGLDSVVESLSGIILIWRLKIHGFVGEEEEYEIEKKATKLVGVTFFILSFYVLIESIRKLIFVEKSDPSVAGIIIALASLLIMPFLYYQKNSIGAKIGSKALIADSKETLACAFLSLPLFLGLTSNYFFGLWQADSIVGIIIFIFLVKEGIEIVRESDND</sequence>
<evidence type="ECO:0000259" key="12">
    <source>
        <dbReference type="Pfam" id="PF01545"/>
    </source>
</evidence>
<evidence type="ECO:0000256" key="10">
    <source>
        <dbReference type="ARBA" id="ARBA00023329"/>
    </source>
</evidence>
<evidence type="ECO:0000256" key="1">
    <source>
        <dbReference type="ARBA" id="ARBA00004146"/>
    </source>
</evidence>
<dbReference type="PANTHER" id="PTHR31937:SF2">
    <property type="entry name" value="TRANSMEMBRANE PROTEIN 163"/>
    <property type="match status" value="1"/>
</dbReference>
<dbReference type="Pfam" id="PF01545">
    <property type="entry name" value="Cation_efflux"/>
    <property type="match status" value="1"/>
</dbReference>
<reference evidence="13 14" key="1">
    <citation type="journal article" date="2016" name="ISME J.">
        <title>Chasing the elusive Euryarchaeota class WSA2: genomes reveal a uniquely fastidious methyl-reducing methanogen.</title>
        <authorList>
            <person name="Nobu M.K."/>
            <person name="Narihiro T."/>
            <person name="Kuroda K."/>
            <person name="Mei R."/>
            <person name="Liu W.T."/>
        </authorList>
    </citation>
    <scope>NUCLEOTIDE SEQUENCE [LARGE SCALE GENOMIC DNA]</scope>
    <source>
        <strain evidence="13">U1lsi0528_Bin055</strain>
    </source>
</reference>
<evidence type="ECO:0000313" key="13">
    <source>
        <dbReference type="EMBL" id="KYC49693.1"/>
    </source>
</evidence>
<keyword evidence="7 11" id="KW-1133">Transmembrane helix</keyword>
<feature type="transmembrane region" description="Helical" evidence="11">
    <location>
        <begin position="109"/>
        <end position="128"/>
    </location>
</feature>
<keyword evidence="8" id="KW-0770">Synapse</keyword>
<protein>
    <submittedName>
        <fullName evidence="13">Cation efflux family protein</fullName>
    </submittedName>
</protein>
<dbReference type="EMBL" id="LNGC01000089">
    <property type="protein sequence ID" value="KYC49693.1"/>
    <property type="molecule type" value="Genomic_DNA"/>
</dbReference>
<evidence type="ECO:0000256" key="5">
    <source>
        <dbReference type="ARBA" id="ARBA00022753"/>
    </source>
</evidence>
<dbReference type="AlphaFoldDB" id="A0A150IXI5"/>
<feature type="transmembrane region" description="Helical" evidence="11">
    <location>
        <begin position="36"/>
        <end position="59"/>
    </location>
</feature>
<feature type="transmembrane region" description="Helical" evidence="11">
    <location>
        <begin position="9"/>
        <end position="30"/>
    </location>
</feature>